<dbReference type="EMBL" id="JAINDJ010000002">
    <property type="protein sequence ID" value="KAG9458290.1"/>
    <property type="molecule type" value="Genomic_DNA"/>
</dbReference>
<keyword evidence="2" id="KW-1185">Reference proteome</keyword>
<dbReference type="AlphaFoldDB" id="A0AAV7FDM5"/>
<gene>
    <name evidence="1" type="ORF">H6P81_002798</name>
</gene>
<accession>A0AAV7FDM5</accession>
<evidence type="ECO:0008006" key="3">
    <source>
        <dbReference type="Google" id="ProtNLM"/>
    </source>
</evidence>
<proteinExistence type="predicted"/>
<protein>
    <recommendedName>
        <fullName evidence="3">Gag-pol polyprotein</fullName>
    </recommendedName>
</protein>
<sequence length="284" mass="32188">MGDDETILEYEGKIKKLAKEATLLGNPFDENKLVRNVLRSLNKKFTVKVIAFIKEKEVDILTLNEVIGSLCTFEIDMESMKDQIAEIDKSAAFKGETKKSENKIKCSGDRSKLGYSGSSSSKPIMFVKARIHKKIPPQMIKTRGCYYCGALGQFCSQCYNLFMDLKHNNRSLPKNHQKHMIGEQDFLSNITHNESSHVTFGDGAKGTILGKVFKGLSKLTEIKESLGGEYQIGKQPKVVHKKVVQKEAEVVLDVPDFQMLFQTVFQTLIQKKMKYLFTDNQKFL</sequence>
<comment type="caution">
    <text evidence="1">The sequence shown here is derived from an EMBL/GenBank/DDBJ whole genome shotgun (WGS) entry which is preliminary data.</text>
</comment>
<organism evidence="1 2">
    <name type="scientific">Aristolochia fimbriata</name>
    <name type="common">White veined hardy Dutchman's pipe vine</name>
    <dbReference type="NCBI Taxonomy" id="158543"/>
    <lineage>
        <taxon>Eukaryota</taxon>
        <taxon>Viridiplantae</taxon>
        <taxon>Streptophyta</taxon>
        <taxon>Embryophyta</taxon>
        <taxon>Tracheophyta</taxon>
        <taxon>Spermatophyta</taxon>
        <taxon>Magnoliopsida</taxon>
        <taxon>Magnoliidae</taxon>
        <taxon>Piperales</taxon>
        <taxon>Aristolochiaceae</taxon>
        <taxon>Aristolochia</taxon>
    </lineage>
</organism>
<evidence type="ECO:0000313" key="1">
    <source>
        <dbReference type="EMBL" id="KAG9458290.1"/>
    </source>
</evidence>
<evidence type="ECO:0000313" key="2">
    <source>
        <dbReference type="Proteomes" id="UP000825729"/>
    </source>
</evidence>
<name>A0AAV7FDM5_ARIFI</name>
<dbReference type="Proteomes" id="UP000825729">
    <property type="component" value="Unassembled WGS sequence"/>
</dbReference>
<reference evidence="1 2" key="1">
    <citation type="submission" date="2021-07" db="EMBL/GenBank/DDBJ databases">
        <title>The Aristolochia fimbriata genome: insights into angiosperm evolution, floral development and chemical biosynthesis.</title>
        <authorList>
            <person name="Jiao Y."/>
        </authorList>
    </citation>
    <scope>NUCLEOTIDE SEQUENCE [LARGE SCALE GENOMIC DNA]</scope>
    <source>
        <strain evidence="1">IBCAS-2021</strain>
        <tissue evidence="1">Leaf</tissue>
    </source>
</reference>